<dbReference type="Pfam" id="PF07065">
    <property type="entry name" value="D123"/>
    <property type="match status" value="1"/>
</dbReference>
<reference evidence="3" key="1">
    <citation type="submission" date="2021-01" db="EMBL/GenBank/DDBJ databases">
        <authorList>
            <person name="Kaushik A."/>
        </authorList>
    </citation>
    <scope>NUCLEOTIDE SEQUENCE</scope>
    <source>
        <strain evidence="3">AG5</strain>
    </source>
</reference>
<feature type="compositionally biased region" description="Polar residues" evidence="2">
    <location>
        <begin position="87"/>
        <end position="97"/>
    </location>
</feature>
<gene>
    <name evidence="3" type="ORF">RDB_LOCUS9869</name>
</gene>
<evidence type="ECO:0000313" key="4">
    <source>
        <dbReference type="Proteomes" id="UP000663827"/>
    </source>
</evidence>
<dbReference type="PANTHER" id="PTHR15323:SF6">
    <property type="entry name" value="CELL DIVISION CYCLE PROTEIN 123 HOMOLOG"/>
    <property type="match status" value="1"/>
</dbReference>
<evidence type="ECO:0000256" key="1">
    <source>
        <dbReference type="ARBA" id="ARBA00011047"/>
    </source>
</evidence>
<dbReference type="InterPro" id="IPR009772">
    <property type="entry name" value="CDC123"/>
</dbReference>
<feature type="compositionally biased region" description="Basic and acidic residues" evidence="2">
    <location>
        <begin position="200"/>
        <end position="261"/>
    </location>
</feature>
<feature type="region of interest" description="Disordered" evidence="2">
    <location>
        <begin position="1"/>
        <end position="27"/>
    </location>
</feature>
<dbReference type="AlphaFoldDB" id="A0A8H3DQU7"/>
<dbReference type="EMBL" id="CAJNJQ010000213">
    <property type="protein sequence ID" value="CAE7063742.1"/>
    <property type="molecule type" value="Genomic_DNA"/>
</dbReference>
<evidence type="ECO:0008006" key="5">
    <source>
        <dbReference type="Google" id="ProtNLM"/>
    </source>
</evidence>
<feature type="region of interest" description="Disordered" evidence="2">
    <location>
        <begin position="314"/>
        <end position="345"/>
    </location>
</feature>
<feature type="region of interest" description="Disordered" evidence="2">
    <location>
        <begin position="67"/>
        <end position="118"/>
    </location>
</feature>
<evidence type="ECO:0000313" key="3">
    <source>
        <dbReference type="EMBL" id="CAE7063742.1"/>
    </source>
</evidence>
<evidence type="ECO:0000256" key="2">
    <source>
        <dbReference type="SAM" id="MobiDB-lite"/>
    </source>
</evidence>
<comment type="caution">
    <text evidence="3">The sequence shown here is derived from an EMBL/GenBank/DDBJ whole genome shotgun (WGS) entry which is preliminary data.</text>
</comment>
<name>A0A8H3DQU7_9AGAM</name>
<feature type="compositionally biased region" description="Basic residues" evidence="2">
    <location>
        <begin position="277"/>
        <end position="286"/>
    </location>
</feature>
<sequence>MLDGQTHLVKQGWKGKGHPLKAGGRSRPVVIAQKKTLGGIGKDRDESFAFWDHLYDVAAKTIKLKLPGDESSADSDQESQIPIALHRTQTGILSNRRPTSLPTPSSSKSPTPPPSSASIISLAKKEAARRTLYSRFLKGPVITQETLNPDSTISVKTNGTDSDIPLAATPVSTTAVPTEVTQPPADDKQLKAAENAARRLVKEERRKAKAARREAREERRKAKAIRDEAKAAKEKRKVERAAKKAAKLERKQTKEQRKEGRLCSGETLESDTNKEKAKQKKDKKRKRDGEGSTTIITGLGEDFRAYLESDGLIIPEGAEDRQPTAELSSDEEIESDDDDDSGPMARFSFPELDRQIRQAISSYDAVFPKLNWTAPKDAGWMLTSSGPLRCTSPADVYLLLKSSDFATHDLDKSRIFEGCLDDSRATGSQIANGFSNGLVSQSVPNSSELTPDPSQGDPDIRLELVLKKWYEIERSREVRCFIRDNRLLAMSQRDSNFYEHLLPQETQDLMRSTISTFWNQEVKSKFAGGQVTNYVMDLLLTRDLSRAHIVDFNPYAPRTDPLLFEWSELAELHARAEELGIESGIDSLHLEERTQTDPTDNQAISGTTPLLRIVTSPNQSARPMYSHNMIPADALSDNAMRFAAEIAVEMAQREREAQEAEATRGER</sequence>
<accession>A0A8H3DQU7</accession>
<proteinExistence type="inferred from homology"/>
<comment type="similarity">
    <text evidence="1">Belongs to the CDC123 family.</text>
</comment>
<dbReference type="GO" id="GO:0005737">
    <property type="term" value="C:cytoplasm"/>
    <property type="evidence" value="ECO:0007669"/>
    <property type="project" value="TreeGrafter"/>
</dbReference>
<feature type="compositionally biased region" description="Low complexity" evidence="2">
    <location>
        <begin position="98"/>
        <end position="109"/>
    </location>
</feature>
<dbReference type="Proteomes" id="UP000663827">
    <property type="component" value="Unassembled WGS sequence"/>
</dbReference>
<feature type="region of interest" description="Disordered" evidence="2">
    <location>
        <begin position="200"/>
        <end position="295"/>
    </location>
</feature>
<dbReference type="PANTHER" id="PTHR15323">
    <property type="entry name" value="D123 PROTEIN"/>
    <property type="match status" value="1"/>
</dbReference>
<protein>
    <recommendedName>
        <fullName evidence="5">Cell division cycle protein 123</fullName>
    </recommendedName>
</protein>
<organism evidence="3 4">
    <name type="scientific">Rhizoctonia solani</name>
    <dbReference type="NCBI Taxonomy" id="456999"/>
    <lineage>
        <taxon>Eukaryota</taxon>
        <taxon>Fungi</taxon>
        <taxon>Dikarya</taxon>
        <taxon>Basidiomycota</taxon>
        <taxon>Agaricomycotina</taxon>
        <taxon>Agaricomycetes</taxon>
        <taxon>Cantharellales</taxon>
        <taxon>Ceratobasidiaceae</taxon>
        <taxon>Rhizoctonia</taxon>
    </lineage>
</organism>
<feature type="compositionally biased region" description="Acidic residues" evidence="2">
    <location>
        <begin position="328"/>
        <end position="341"/>
    </location>
</feature>